<gene>
    <name evidence="1" type="ORF">BpHYR1_049970</name>
</gene>
<comment type="caution">
    <text evidence="1">The sequence shown here is derived from an EMBL/GenBank/DDBJ whole genome shotgun (WGS) entry which is preliminary data.</text>
</comment>
<reference evidence="1 2" key="1">
    <citation type="journal article" date="2018" name="Sci. Rep.">
        <title>Genomic signatures of local adaptation to the degree of environmental predictability in rotifers.</title>
        <authorList>
            <person name="Franch-Gras L."/>
            <person name="Hahn C."/>
            <person name="Garcia-Roger E.M."/>
            <person name="Carmona M.J."/>
            <person name="Serra M."/>
            <person name="Gomez A."/>
        </authorList>
    </citation>
    <scope>NUCLEOTIDE SEQUENCE [LARGE SCALE GENOMIC DNA]</scope>
    <source>
        <strain evidence="1">HYR1</strain>
    </source>
</reference>
<organism evidence="1 2">
    <name type="scientific">Brachionus plicatilis</name>
    <name type="common">Marine rotifer</name>
    <name type="synonym">Brachionus muelleri</name>
    <dbReference type="NCBI Taxonomy" id="10195"/>
    <lineage>
        <taxon>Eukaryota</taxon>
        <taxon>Metazoa</taxon>
        <taxon>Spiralia</taxon>
        <taxon>Gnathifera</taxon>
        <taxon>Rotifera</taxon>
        <taxon>Eurotatoria</taxon>
        <taxon>Monogononta</taxon>
        <taxon>Pseudotrocha</taxon>
        <taxon>Ploima</taxon>
        <taxon>Brachionidae</taxon>
        <taxon>Brachionus</taxon>
    </lineage>
</organism>
<keyword evidence="2" id="KW-1185">Reference proteome</keyword>
<dbReference type="EMBL" id="REGN01007837">
    <property type="protein sequence ID" value="RNA05131.1"/>
    <property type="molecule type" value="Genomic_DNA"/>
</dbReference>
<dbReference type="AlphaFoldDB" id="A0A3M7Q2G6"/>
<name>A0A3M7Q2G6_BRAPC</name>
<dbReference type="Proteomes" id="UP000276133">
    <property type="component" value="Unassembled WGS sequence"/>
</dbReference>
<sequence length="45" mass="5656">MPRIRQFEGLFYLCQIVLECNFYHRLVDQQHNCQTLLEHNLWEIY</sequence>
<protein>
    <submittedName>
        <fullName evidence="1">Uncharacterized protein</fullName>
    </submittedName>
</protein>
<accession>A0A3M7Q2G6</accession>
<evidence type="ECO:0000313" key="2">
    <source>
        <dbReference type="Proteomes" id="UP000276133"/>
    </source>
</evidence>
<proteinExistence type="predicted"/>
<evidence type="ECO:0000313" key="1">
    <source>
        <dbReference type="EMBL" id="RNA05131.1"/>
    </source>
</evidence>